<feature type="region of interest" description="Disordered" evidence="5">
    <location>
        <begin position="1"/>
        <end position="116"/>
    </location>
</feature>
<feature type="compositionally biased region" description="Basic residues" evidence="5">
    <location>
        <begin position="39"/>
        <end position="48"/>
    </location>
</feature>
<feature type="compositionally biased region" description="Basic and acidic residues" evidence="5">
    <location>
        <begin position="8"/>
        <end position="17"/>
    </location>
</feature>
<evidence type="ECO:0000313" key="7">
    <source>
        <dbReference type="EMBL" id="KAG9447426.1"/>
    </source>
</evidence>
<proteinExistence type="inferred from homology"/>
<feature type="compositionally biased region" description="Basic residues" evidence="5">
    <location>
        <begin position="63"/>
        <end position="78"/>
    </location>
</feature>
<keyword evidence="2 4" id="KW-0479">Metal-binding</keyword>
<comment type="similarity">
    <text evidence="1 4">Belongs to the iron/ascorbate-dependent oxidoreductase family.</text>
</comment>
<dbReference type="EMBL" id="JAINDJ010000005">
    <property type="protein sequence ID" value="KAG9447426.1"/>
    <property type="molecule type" value="Genomic_DNA"/>
</dbReference>
<keyword evidence="8" id="KW-1185">Reference proteome</keyword>
<evidence type="ECO:0000256" key="1">
    <source>
        <dbReference type="ARBA" id="ARBA00008056"/>
    </source>
</evidence>
<evidence type="ECO:0000256" key="3">
    <source>
        <dbReference type="ARBA" id="ARBA00023004"/>
    </source>
</evidence>
<dbReference type="InterPro" id="IPR050295">
    <property type="entry name" value="Plant_2OG-oxidoreductases"/>
</dbReference>
<feature type="domain" description="Fe2OG dioxygenase" evidence="6">
    <location>
        <begin position="231"/>
        <end position="335"/>
    </location>
</feature>
<dbReference type="InterPro" id="IPR026992">
    <property type="entry name" value="DIOX_N"/>
</dbReference>
<dbReference type="Proteomes" id="UP000825729">
    <property type="component" value="Unassembled WGS sequence"/>
</dbReference>
<evidence type="ECO:0000259" key="6">
    <source>
        <dbReference type="PROSITE" id="PS51471"/>
    </source>
</evidence>
<dbReference type="InterPro" id="IPR044861">
    <property type="entry name" value="IPNS-like_FE2OG_OXY"/>
</dbReference>
<dbReference type="AlphaFoldDB" id="A0AAV7EG97"/>
<sequence>MFAPAPQERCHQKSNEHVRHHHRHEPSRRHDRVAGSRRTSPRTRRRRPQNPPPHLRPHQPPIPRRRRRSHPRHRHVRPHHDQYHPGQPPHTSPRHAGPPLRRVQPLGHLPHRQPRRPPEVLASAMSVSRHFFSLPASVKRRYANNPVMLEGYGSRMGLDPNATLDWNDYLFHRLRTRADHSKWPRQPEDYRDVVTRYGDEIVALCGRLLAVLSSGLGLPENTLVEAFGGEPELGATFRVNFYPKCPEPEAALGLSPHSDPGILAVVQQNGVSGLEVKRIGEDGAWFRVPPVEDALVVIVGDQMEIATNGAYKSAVHRTAVNWERERMSMVVFVTPEGEKVIGPLEEMVEMTGGERNFDEMSFNDHRKLIVRALGVQGKSILATRASKTQYPPTN</sequence>
<dbReference type="Gene3D" id="2.60.120.330">
    <property type="entry name" value="B-lactam Antibiotic, Isopenicillin N Synthase, Chain"/>
    <property type="match status" value="1"/>
</dbReference>
<dbReference type="InterPro" id="IPR005123">
    <property type="entry name" value="Oxoglu/Fe-dep_dioxygenase_dom"/>
</dbReference>
<keyword evidence="4" id="KW-0560">Oxidoreductase</keyword>
<gene>
    <name evidence="7" type="ORF">H6P81_013554</name>
</gene>
<evidence type="ECO:0000256" key="5">
    <source>
        <dbReference type="SAM" id="MobiDB-lite"/>
    </source>
</evidence>
<accession>A0AAV7EG97</accession>
<dbReference type="Pfam" id="PF14226">
    <property type="entry name" value="DIOX_N"/>
    <property type="match status" value="1"/>
</dbReference>
<evidence type="ECO:0000256" key="2">
    <source>
        <dbReference type="ARBA" id="ARBA00022723"/>
    </source>
</evidence>
<dbReference type="SUPFAM" id="SSF51197">
    <property type="entry name" value="Clavaminate synthase-like"/>
    <property type="match status" value="1"/>
</dbReference>
<evidence type="ECO:0000256" key="4">
    <source>
        <dbReference type="RuleBase" id="RU003682"/>
    </source>
</evidence>
<name>A0AAV7EG97_ARIFI</name>
<organism evidence="7 8">
    <name type="scientific">Aristolochia fimbriata</name>
    <name type="common">White veined hardy Dutchman's pipe vine</name>
    <dbReference type="NCBI Taxonomy" id="158543"/>
    <lineage>
        <taxon>Eukaryota</taxon>
        <taxon>Viridiplantae</taxon>
        <taxon>Streptophyta</taxon>
        <taxon>Embryophyta</taxon>
        <taxon>Tracheophyta</taxon>
        <taxon>Spermatophyta</taxon>
        <taxon>Magnoliopsida</taxon>
        <taxon>Magnoliidae</taxon>
        <taxon>Piperales</taxon>
        <taxon>Aristolochiaceae</taxon>
        <taxon>Aristolochia</taxon>
    </lineage>
</organism>
<feature type="compositionally biased region" description="Pro residues" evidence="5">
    <location>
        <begin position="49"/>
        <end position="62"/>
    </location>
</feature>
<evidence type="ECO:0000313" key="8">
    <source>
        <dbReference type="Proteomes" id="UP000825729"/>
    </source>
</evidence>
<keyword evidence="3 4" id="KW-0408">Iron</keyword>
<protein>
    <recommendedName>
        <fullName evidence="6">Fe2OG dioxygenase domain-containing protein</fullName>
    </recommendedName>
</protein>
<reference evidence="7 8" key="1">
    <citation type="submission" date="2021-07" db="EMBL/GenBank/DDBJ databases">
        <title>The Aristolochia fimbriata genome: insights into angiosperm evolution, floral development and chemical biosynthesis.</title>
        <authorList>
            <person name="Jiao Y."/>
        </authorList>
    </citation>
    <scope>NUCLEOTIDE SEQUENCE [LARGE SCALE GENOMIC DNA]</scope>
    <source>
        <strain evidence="7">IBCAS-2021</strain>
        <tissue evidence="7">Leaf</tissue>
    </source>
</reference>
<dbReference type="Pfam" id="PF03171">
    <property type="entry name" value="2OG-FeII_Oxy"/>
    <property type="match status" value="1"/>
</dbReference>
<feature type="compositionally biased region" description="Basic residues" evidence="5">
    <location>
        <begin position="18"/>
        <end position="31"/>
    </location>
</feature>
<dbReference type="InterPro" id="IPR027443">
    <property type="entry name" value="IPNS-like_sf"/>
</dbReference>
<dbReference type="GO" id="GO:0046872">
    <property type="term" value="F:metal ion binding"/>
    <property type="evidence" value="ECO:0007669"/>
    <property type="project" value="UniProtKB-KW"/>
</dbReference>
<dbReference type="PROSITE" id="PS51471">
    <property type="entry name" value="FE2OG_OXY"/>
    <property type="match status" value="1"/>
</dbReference>
<comment type="caution">
    <text evidence="7">The sequence shown here is derived from an EMBL/GenBank/DDBJ whole genome shotgun (WGS) entry which is preliminary data.</text>
</comment>
<dbReference type="PANTHER" id="PTHR47991">
    <property type="entry name" value="OXOGLUTARATE/IRON-DEPENDENT DIOXYGENASE"/>
    <property type="match status" value="1"/>
</dbReference>
<dbReference type="GO" id="GO:0016491">
    <property type="term" value="F:oxidoreductase activity"/>
    <property type="evidence" value="ECO:0007669"/>
    <property type="project" value="UniProtKB-KW"/>
</dbReference>